<dbReference type="GeneID" id="84232415"/>
<evidence type="ECO:0000259" key="2">
    <source>
        <dbReference type="PROSITE" id="PS50093"/>
    </source>
</evidence>
<feature type="domain" description="PKD" evidence="2">
    <location>
        <begin position="33"/>
        <end position="118"/>
    </location>
</feature>
<dbReference type="InterPro" id="IPR017474">
    <property type="entry name" value="PEF_CTERM_C"/>
</dbReference>
<dbReference type="Pfam" id="PF18911">
    <property type="entry name" value="PKD_4"/>
    <property type="match status" value="1"/>
</dbReference>
<protein>
    <submittedName>
        <fullName evidence="3">PKD domain-containing protein</fullName>
    </submittedName>
</protein>
<proteinExistence type="predicted"/>
<gene>
    <name evidence="3" type="ORF">RE474_06820</name>
</gene>
<keyword evidence="1" id="KW-1133">Transmembrane helix</keyword>
<dbReference type="Proteomes" id="UP001182908">
    <property type="component" value="Chromosome"/>
</dbReference>
<dbReference type="NCBIfam" id="TIGR03024">
    <property type="entry name" value="arch_PEF_CTERM"/>
    <property type="match status" value="1"/>
</dbReference>
<sequence length="148" mass="15596">MKQNIVIFIGVALMFLIMSSGIVAANGEIINNPPVADANGPYEGCVGSAITLDASGSYDPDGDAIVGWHWDIDGDGQYDDASGETVMWTWGSAGTYVVEVKVSDAFGNADFASAYVTINDCGIPEFPTIALPVVAVLGLAFIMQRRKN</sequence>
<evidence type="ECO:0000313" key="4">
    <source>
        <dbReference type="Proteomes" id="UP001182908"/>
    </source>
</evidence>
<keyword evidence="1" id="KW-0472">Membrane</keyword>
<evidence type="ECO:0000313" key="3">
    <source>
        <dbReference type="EMBL" id="WMW23824.1"/>
    </source>
</evidence>
<name>A0AA51UI42_9EURY</name>
<dbReference type="AlphaFoldDB" id="A0AA51UI42"/>
<accession>A0AA51UI42</accession>
<dbReference type="InterPro" id="IPR013783">
    <property type="entry name" value="Ig-like_fold"/>
</dbReference>
<dbReference type="Pfam" id="PF26596">
    <property type="entry name" value="PEF-CTERM_ARCH"/>
    <property type="match status" value="1"/>
</dbReference>
<dbReference type="PROSITE" id="PS50093">
    <property type="entry name" value="PKD"/>
    <property type="match status" value="1"/>
</dbReference>
<dbReference type="RefSeq" id="WP_309309643.1">
    <property type="nucleotide sequence ID" value="NZ_CP133592.1"/>
</dbReference>
<feature type="transmembrane region" description="Helical" evidence="1">
    <location>
        <begin position="126"/>
        <end position="143"/>
    </location>
</feature>
<dbReference type="EMBL" id="CP133592">
    <property type="protein sequence ID" value="WMW23824.1"/>
    <property type="molecule type" value="Genomic_DNA"/>
</dbReference>
<dbReference type="KEGG" id="mseb:RE474_06820"/>
<dbReference type="InterPro" id="IPR022409">
    <property type="entry name" value="PKD/Chitinase_dom"/>
</dbReference>
<dbReference type="SUPFAM" id="SSF49299">
    <property type="entry name" value="PKD domain"/>
    <property type="match status" value="1"/>
</dbReference>
<dbReference type="InterPro" id="IPR000601">
    <property type="entry name" value="PKD_dom"/>
</dbReference>
<dbReference type="SMART" id="SM00089">
    <property type="entry name" value="PKD"/>
    <property type="match status" value="1"/>
</dbReference>
<dbReference type="InterPro" id="IPR035986">
    <property type="entry name" value="PKD_dom_sf"/>
</dbReference>
<keyword evidence="4" id="KW-1185">Reference proteome</keyword>
<keyword evidence="1" id="KW-0812">Transmembrane</keyword>
<reference evidence="3 4" key="1">
    <citation type="submission" date="2023-08" db="EMBL/GenBank/DDBJ databases">
        <title>Methanolobus mangrovi sp. nov. and Methanolobus sediminis sp. nov, two novel methylotrophic methanogens isolated from mangrove sediments in China.</title>
        <authorList>
            <person name="Zhou J."/>
        </authorList>
    </citation>
    <scope>NUCLEOTIDE SEQUENCE [LARGE SCALE GENOMIC DNA]</scope>
    <source>
        <strain evidence="3 4">FTZ6</strain>
    </source>
</reference>
<dbReference type="Gene3D" id="2.60.40.10">
    <property type="entry name" value="Immunoglobulins"/>
    <property type="match status" value="1"/>
</dbReference>
<dbReference type="CDD" id="cd00146">
    <property type="entry name" value="PKD"/>
    <property type="match status" value="1"/>
</dbReference>
<evidence type="ECO:0000256" key="1">
    <source>
        <dbReference type="SAM" id="Phobius"/>
    </source>
</evidence>
<organism evidence="3 4">
    <name type="scientific">Methanolobus sediminis</name>
    <dbReference type="NCBI Taxonomy" id="3072978"/>
    <lineage>
        <taxon>Archaea</taxon>
        <taxon>Methanobacteriati</taxon>
        <taxon>Methanobacteriota</taxon>
        <taxon>Stenosarchaea group</taxon>
        <taxon>Methanomicrobia</taxon>
        <taxon>Methanosarcinales</taxon>
        <taxon>Methanosarcinaceae</taxon>
        <taxon>Methanolobus</taxon>
    </lineage>
</organism>